<reference evidence="1 2" key="1">
    <citation type="journal article" date="2018" name="Microb. Genom.">
        <title>Expanding an expanded genome: long-read sequencing of Trypanosoma cruzi.</title>
        <authorList>
            <person name="Berna L."/>
            <person name="Rodriguez M."/>
            <person name="Chiribao M.L."/>
            <person name="Parodi-Talice A."/>
            <person name="Pita S."/>
            <person name="Rijo G."/>
            <person name="Alvarez-Valin F."/>
            <person name="Robello C."/>
        </authorList>
    </citation>
    <scope>NUCLEOTIDE SEQUENCE [LARGE SCALE GENOMIC DNA]</scope>
    <source>
        <strain evidence="1 2">Dm28c</strain>
    </source>
</reference>
<dbReference type="VEuPathDB" id="TriTrypDB:ECC02_002218"/>
<dbReference type="VEuPathDB" id="TriTrypDB:TcCLB.507081.100"/>
<dbReference type="AlphaFoldDB" id="A0A2V2VQN2"/>
<comment type="caution">
    <text evidence="1">The sequence shown here is derived from an EMBL/GenBank/DDBJ whole genome shotgun (WGS) entry which is preliminary data.</text>
</comment>
<dbReference type="VEuPathDB" id="TriTrypDB:TCSYLVIO_006390"/>
<evidence type="ECO:0000313" key="1">
    <source>
        <dbReference type="EMBL" id="PWU98661.1"/>
    </source>
</evidence>
<organism evidence="1 2">
    <name type="scientific">Trypanosoma cruzi</name>
    <dbReference type="NCBI Taxonomy" id="5693"/>
    <lineage>
        <taxon>Eukaryota</taxon>
        <taxon>Discoba</taxon>
        <taxon>Euglenozoa</taxon>
        <taxon>Kinetoplastea</taxon>
        <taxon>Metakinetoplastina</taxon>
        <taxon>Trypanosomatida</taxon>
        <taxon>Trypanosomatidae</taxon>
        <taxon>Trypanosoma</taxon>
        <taxon>Schizotrypanum</taxon>
    </lineage>
</organism>
<dbReference type="Proteomes" id="UP000246121">
    <property type="component" value="Unassembled WGS sequence"/>
</dbReference>
<sequence length="303" mass="33074">MTSVTTALLRQQDDECSTAVLHLLRDKDAFKRLAASEGEAILRRDKEDEEKLAVGIGIAKAKGILSGNPDVGSVTRISVAGMTAQQVTEEIMKHLPSKEGNAIVMQGLSGTGKGTTVNKLQKLLPRCVTWSNGNVFRSYTYLSLEALKGEPIRTELLTPELLAAVGKQVTFEQVENGGFDIVLKGSIRVADIQNTLLKRPEIEHAVPTVAQQTQGEVIRFATMAVGKLKDAGYNVILEGRAQTLNHIPTPFRFELVIDNITLLGERRAAQRVMAKAFSDIKNHLDGATNKMVEEAIFRALSEL</sequence>
<evidence type="ECO:0008006" key="3">
    <source>
        <dbReference type="Google" id="ProtNLM"/>
    </source>
</evidence>
<dbReference type="EMBL" id="PRFA01000011">
    <property type="protein sequence ID" value="PWU98661.1"/>
    <property type="molecule type" value="Genomic_DNA"/>
</dbReference>
<dbReference type="VEuPathDB" id="TriTrypDB:C4B63_11g25"/>
<dbReference type="VEuPathDB" id="TriTrypDB:TcG_03636"/>
<dbReference type="VEuPathDB" id="TriTrypDB:BCY84_13574"/>
<dbReference type="SUPFAM" id="SSF52540">
    <property type="entry name" value="P-loop containing nucleoside triphosphate hydrolases"/>
    <property type="match status" value="1"/>
</dbReference>
<evidence type="ECO:0000313" key="2">
    <source>
        <dbReference type="Proteomes" id="UP000246121"/>
    </source>
</evidence>
<dbReference type="VEuPathDB" id="TriTrypDB:C3747_45g185"/>
<dbReference type="VEuPathDB" id="TriTrypDB:TcBrA4_0082290"/>
<gene>
    <name evidence="1" type="ORF">C4B63_11g25</name>
</gene>
<name>A0A2V2VQN2_TRYCR</name>
<dbReference type="VEuPathDB" id="TriTrypDB:TcCL_NonESM08385"/>
<dbReference type="VEuPathDB" id="TriTrypDB:TCDM_03998"/>
<dbReference type="Gene3D" id="3.40.50.300">
    <property type="entry name" value="P-loop containing nucleotide triphosphate hydrolases"/>
    <property type="match status" value="1"/>
</dbReference>
<protein>
    <recommendedName>
        <fullName evidence="3">(d)CMP kinase</fullName>
    </recommendedName>
</protein>
<accession>A0A2V2VQN2</accession>
<dbReference type="InterPro" id="IPR027417">
    <property type="entry name" value="P-loop_NTPase"/>
</dbReference>
<dbReference type="VEuPathDB" id="TriTrypDB:Tc_MARK_5092"/>
<proteinExistence type="predicted"/>
<dbReference type="VEuPathDB" id="TriTrypDB:TcCLB.503991.10"/>